<dbReference type="NCBIfam" id="TIGR01493">
    <property type="entry name" value="HAD-SF-IA-v2"/>
    <property type="match status" value="1"/>
</dbReference>
<evidence type="ECO:0000256" key="3">
    <source>
        <dbReference type="RuleBase" id="RU368077"/>
    </source>
</evidence>
<gene>
    <name evidence="4" type="ORF">SAMN05216200_105118</name>
</gene>
<dbReference type="SUPFAM" id="SSF56784">
    <property type="entry name" value="HAD-like"/>
    <property type="match status" value="1"/>
</dbReference>
<proteinExistence type="inferred from homology"/>
<keyword evidence="2 3" id="KW-0378">Hydrolase</keyword>
<dbReference type="Pfam" id="PF00702">
    <property type="entry name" value="Hydrolase"/>
    <property type="match status" value="1"/>
</dbReference>
<dbReference type="InterPro" id="IPR023214">
    <property type="entry name" value="HAD_sf"/>
</dbReference>
<reference evidence="4 5" key="1">
    <citation type="submission" date="2016-12" db="EMBL/GenBank/DDBJ databases">
        <authorList>
            <person name="Song W.-J."/>
            <person name="Kurnit D.M."/>
        </authorList>
    </citation>
    <scope>NUCLEOTIDE SEQUENCE [LARGE SCALE GENOMIC DNA]</scope>
    <source>
        <strain evidence="4 5">CGMCC 1.10808</strain>
    </source>
</reference>
<dbReference type="NCBIfam" id="TIGR01428">
    <property type="entry name" value="HAD_type_II"/>
    <property type="match status" value="1"/>
</dbReference>
<dbReference type="OrthoDB" id="9785638at2"/>
<keyword evidence="5" id="KW-1185">Reference proteome</keyword>
<dbReference type="STRING" id="1189325.SAMN04488119_105119"/>
<dbReference type="AlphaFoldDB" id="A0A1M7T9P4"/>
<dbReference type="Gene3D" id="3.40.50.1000">
    <property type="entry name" value="HAD superfamily/HAD-like"/>
    <property type="match status" value="1"/>
</dbReference>
<dbReference type="PANTHER" id="PTHR43316:SF3">
    <property type="entry name" value="HALOACID DEHALOGENASE, TYPE II (AFU_ORTHOLOGUE AFUA_2G07750)-RELATED"/>
    <property type="match status" value="1"/>
</dbReference>
<name>A0A1M7T9P4_9RHOB</name>
<dbReference type="InterPro" id="IPR006328">
    <property type="entry name" value="2-HAD"/>
</dbReference>
<evidence type="ECO:0000256" key="1">
    <source>
        <dbReference type="ARBA" id="ARBA00008106"/>
    </source>
</evidence>
<dbReference type="EMBL" id="FRDL01000005">
    <property type="protein sequence ID" value="SHN67432.1"/>
    <property type="molecule type" value="Genomic_DNA"/>
</dbReference>
<dbReference type="EC" id="3.8.1.2" evidence="3"/>
<dbReference type="RefSeq" id="WP_072747316.1">
    <property type="nucleotide sequence ID" value="NZ_FOHL01000005.1"/>
</dbReference>
<dbReference type="Proteomes" id="UP000184066">
    <property type="component" value="Unassembled WGS sequence"/>
</dbReference>
<comment type="catalytic activity">
    <reaction evidence="3">
        <text>an (S)-2-haloacid + H2O = a (2R)-2-hydroxycarboxylate + a halide anion + H(+)</text>
        <dbReference type="Rhea" id="RHEA:11192"/>
        <dbReference type="ChEBI" id="CHEBI:15377"/>
        <dbReference type="ChEBI" id="CHEBI:15378"/>
        <dbReference type="ChEBI" id="CHEBI:16042"/>
        <dbReference type="ChEBI" id="CHEBI:58314"/>
        <dbReference type="ChEBI" id="CHEBI:137405"/>
        <dbReference type="EC" id="3.8.1.2"/>
    </reaction>
</comment>
<dbReference type="SFLD" id="SFLDS00003">
    <property type="entry name" value="Haloacid_Dehalogenase"/>
    <property type="match status" value="1"/>
</dbReference>
<dbReference type="PRINTS" id="PR00413">
    <property type="entry name" value="HADHALOGNASE"/>
</dbReference>
<protein>
    <recommendedName>
        <fullName evidence="3">(S)-2-haloacid dehalogenase</fullName>
        <ecNumber evidence="3">3.8.1.2</ecNumber>
    </recommendedName>
    <alternativeName>
        <fullName evidence="3">2-haloalkanoic acid dehalogenase</fullName>
    </alternativeName>
    <alternativeName>
        <fullName evidence="3">Halocarboxylic acid halidohydrolase</fullName>
    </alternativeName>
    <alternativeName>
        <fullName evidence="3">L-2-haloacid dehalogenase</fullName>
    </alternativeName>
</protein>
<dbReference type="InterPro" id="IPR036412">
    <property type="entry name" value="HAD-like_sf"/>
</dbReference>
<dbReference type="PANTHER" id="PTHR43316">
    <property type="entry name" value="HYDROLASE, HALOACID DELAHOGENASE-RELATED"/>
    <property type="match status" value="1"/>
</dbReference>
<evidence type="ECO:0000313" key="5">
    <source>
        <dbReference type="Proteomes" id="UP000184066"/>
    </source>
</evidence>
<dbReference type="GO" id="GO:0018784">
    <property type="term" value="F:(S)-2-haloacid dehalogenase activity"/>
    <property type="evidence" value="ECO:0007669"/>
    <property type="project" value="UniProtKB-UniRule"/>
</dbReference>
<comment type="similarity">
    <text evidence="1 3">Belongs to the HAD-like hydrolase superfamily. S-2-haloalkanoic acid dehalogenase family.</text>
</comment>
<accession>A0A1M7T9P4</accession>
<comment type="function">
    <text evidence="3">Catalyzes the hydrolytic dehalogenation of small (S)-2-haloalkanoic acids to yield the corresponding (R)-2-hydroxyalkanoic acids.</text>
</comment>
<dbReference type="Gene3D" id="1.10.150.240">
    <property type="entry name" value="Putative phosphatase, domain 2"/>
    <property type="match status" value="1"/>
</dbReference>
<dbReference type="InterPro" id="IPR051540">
    <property type="entry name" value="S-2-haloacid_dehalogenase"/>
</dbReference>
<sequence length="240" mass="26166">MSAPAPKALLFDVFGTLTDWRGGVARAVAAAFAARGAAVDAHAFADAWRGEYQPAMERVRSGARPYAQLDELHRENLDRTLARMGFEGLFDEDERDALARAWERLPPWPDAPGALERLRAIALTAACSNGSVGLMARLARHAGLRWDCILGADLARDYKPRAGVYLAACAALRLRPEETAMVACHDHDLAAARAAGLRAAWIARPLEHGPGRPAPEPEQEWDWIARDLHDLADQLGAPRP</sequence>
<evidence type="ECO:0000313" key="4">
    <source>
        <dbReference type="EMBL" id="SHN67432.1"/>
    </source>
</evidence>
<dbReference type="InterPro" id="IPR023198">
    <property type="entry name" value="PGP-like_dom2"/>
</dbReference>
<dbReference type="InterPro" id="IPR006439">
    <property type="entry name" value="HAD-SF_hydro_IA"/>
</dbReference>
<dbReference type="SFLD" id="SFLDG01129">
    <property type="entry name" value="C1.5:_HAD__Beta-PGM__Phosphata"/>
    <property type="match status" value="1"/>
</dbReference>
<organism evidence="4 5">
    <name type="scientific">Oceanicella actignis</name>
    <dbReference type="NCBI Taxonomy" id="1189325"/>
    <lineage>
        <taxon>Bacteria</taxon>
        <taxon>Pseudomonadati</taxon>
        <taxon>Pseudomonadota</taxon>
        <taxon>Alphaproteobacteria</taxon>
        <taxon>Rhodobacterales</taxon>
        <taxon>Paracoccaceae</taxon>
        <taxon>Oceanicella</taxon>
    </lineage>
</organism>
<evidence type="ECO:0000256" key="2">
    <source>
        <dbReference type="ARBA" id="ARBA00022801"/>
    </source>
</evidence>